<proteinExistence type="predicted"/>
<evidence type="ECO:0000256" key="6">
    <source>
        <dbReference type="SAM" id="Phobius"/>
    </source>
</evidence>
<keyword evidence="3 6" id="KW-0812">Transmembrane</keyword>
<feature type="transmembrane region" description="Helical" evidence="6">
    <location>
        <begin position="39"/>
        <end position="58"/>
    </location>
</feature>
<sequence>MGTGKYFNQVLLVTALAVLAAVLSLVSPHFWQWDNAKNILEQTAVLIVMSVAMTIVIASGGIDLSVGGVVALSGIVAGLCLKAGATVAAAVTCALGLGSLVGLLNGSLISLLDINPFIVTLGCGSIARGLALILTQGIPIYGFGSGFACLGKGNIMGLTVPVWLALAVALLGWVAATRTKLGLYASAMGENEEALLRTGVPVGWYKTGLYAICGTAAALVGLVLASRLNTADPTVGLGYELQAIAATVLGGTSMKGGASSIPGTVIACLLLGVLANGLTIVSVQPYYQQLLIGIIIIAAVIVSERKK</sequence>
<dbReference type="HOGENOM" id="CLU_028880_2_2_9"/>
<feature type="transmembrane region" description="Helical" evidence="6">
    <location>
        <begin position="88"/>
        <end position="111"/>
    </location>
</feature>
<comment type="subcellular location">
    <subcellularLocation>
        <location evidence="1">Cell membrane</location>
        <topology evidence="1">Multi-pass membrane protein</topology>
    </subcellularLocation>
</comment>
<dbReference type="KEGG" id="slp:Slip_0325"/>
<evidence type="ECO:0000256" key="3">
    <source>
        <dbReference type="ARBA" id="ARBA00022692"/>
    </source>
</evidence>
<dbReference type="Pfam" id="PF02653">
    <property type="entry name" value="BPD_transp_2"/>
    <property type="match status" value="1"/>
</dbReference>
<organism evidence="7 8">
    <name type="scientific">Syntrophothermus lipocalidus (strain DSM 12680 / TGB-C1)</name>
    <dbReference type="NCBI Taxonomy" id="643648"/>
    <lineage>
        <taxon>Bacteria</taxon>
        <taxon>Bacillati</taxon>
        <taxon>Bacillota</taxon>
        <taxon>Clostridia</taxon>
        <taxon>Eubacteriales</taxon>
        <taxon>Syntrophomonadaceae</taxon>
        <taxon>Syntrophothermus</taxon>
    </lineage>
</organism>
<feature type="transmembrane region" description="Helical" evidence="6">
    <location>
        <begin position="286"/>
        <end position="303"/>
    </location>
</feature>
<accession>D7CJZ5</accession>
<dbReference type="AlphaFoldDB" id="D7CJZ5"/>
<dbReference type="GO" id="GO:0022857">
    <property type="term" value="F:transmembrane transporter activity"/>
    <property type="evidence" value="ECO:0007669"/>
    <property type="project" value="InterPro"/>
</dbReference>
<dbReference type="STRING" id="643648.Slip_0325"/>
<feature type="transmembrane region" description="Helical" evidence="6">
    <location>
        <begin position="6"/>
        <end position="27"/>
    </location>
</feature>
<feature type="transmembrane region" description="Helical" evidence="6">
    <location>
        <begin position="117"/>
        <end position="143"/>
    </location>
</feature>
<gene>
    <name evidence="7" type="ordered locus">Slip_0325</name>
</gene>
<keyword evidence="8" id="KW-1185">Reference proteome</keyword>
<dbReference type="EMBL" id="CP002048">
    <property type="protein sequence ID" value="ADI01109.1"/>
    <property type="molecule type" value="Genomic_DNA"/>
</dbReference>
<dbReference type="PANTHER" id="PTHR32196:SF72">
    <property type="entry name" value="RIBOSE IMPORT PERMEASE PROTEIN RBSC"/>
    <property type="match status" value="1"/>
</dbReference>
<keyword evidence="5 6" id="KW-0472">Membrane</keyword>
<keyword evidence="2" id="KW-1003">Cell membrane</keyword>
<dbReference type="eggNOG" id="COG1172">
    <property type="taxonomic scope" value="Bacteria"/>
</dbReference>
<feature type="transmembrane region" description="Helical" evidence="6">
    <location>
        <begin position="155"/>
        <end position="176"/>
    </location>
</feature>
<evidence type="ECO:0000313" key="8">
    <source>
        <dbReference type="Proteomes" id="UP000000378"/>
    </source>
</evidence>
<evidence type="ECO:0000256" key="4">
    <source>
        <dbReference type="ARBA" id="ARBA00022989"/>
    </source>
</evidence>
<dbReference type="InterPro" id="IPR001851">
    <property type="entry name" value="ABC_transp_permease"/>
</dbReference>
<dbReference type="PANTHER" id="PTHR32196">
    <property type="entry name" value="ABC TRANSPORTER PERMEASE PROTEIN YPHD-RELATED-RELATED"/>
    <property type="match status" value="1"/>
</dbReference>
<protein>
    <submittedName>
        <fullName evidence="7">Inner-membrane translocator</fullName>
    </submittedName>
</protein>
<name>D7CJZ5_SYNLT</name>
<reference evidence="8" key="1">
    <citation type="journal article" date="2010" name="Stand. Genomic Sci.">
        <title>Complete genome sequence of Syntrophothermus lipocalidus type strain (TGB-C1T).</title>
        <authorList>
            <consortium name="US DOE Joint Genome Institute (JGI-PGF)"/>
            <person name="Djao O."/>
            <person name="Zhang X."/>
            <person name="Lucas S."/>
            <person name="Lapidus A."/>
            <person name="Glavina Del Rio T."/>
            <person name="Nolan M."/>
            <person name="Tice H."/>
            <person name="Cheng J."/>
            <person name="Han C."/>
            <person name="Tapia R."/>
            <person name="Goodwin L."/>
            <person name="Pitluck S."/>
            <person name="Liolios K."/>
            <person name="Ivanova N."/>
            <person name="Mavromatis K."/>
            <person name="Mikhailova N."/>
            <person name="Ovchinnikova G."/>
            <person name="Pati A."/>
            <person name="Brambilla E."/>
            <person name="Chen A."/>
            <person name="Palaniappan K."/>
            <person name="Land M."/>
            <person name="Hauser L."/>
            <person name="Chang Y."/>
            <person name="Jeffries C."/>
            <person name="Rohde M."/>
            <person name="Sikorski J."/>
            <person name="Spring S."/>
            <person name="Goker M."/>
            <person name="Detter J."/>
            <person name="Woyke T."/>
            <person name="Bristow J."/>
            <person name="Eisen J."/>
            <person name="Markowitz V."/>
            <person name="Hugenholtz P."/>
            <person name="Kyrpides N."/>
            <person name="Klenk H."/>
        </authorList>
    </citation>
    <scope>NUCLEOTIDE SEQUENCE [LARGE SCALE GENOMIC DNA]</scope>
    <source>
        <strain evidence="8">DSM 12680 / TGB-C1</strain>
    </source>
</reference>
<feature type="transmembrane region" description="Helical" evidence="6">
    <location>
        <begin position="261"/>
        <end position="280"/>
    </location>
</feature>
<dbReference type="Proteomes" id="UP000000378">
    <property type="component" value="Chromosome"/>
</dbReference>
<evidence type="ECO:0000313" key="7">
    <source>
        <dbReference type="EMBL" id="ADI01109.1"/>
    </source>
</evidence>
<evidence type="ECO:0000256" key="1">
    <source>
        <dbReference type="ARBA" id="ARBA00004651"/>
    </source>
</evidence>
<reference evidence="7 8" key="2">
    <citation type="journal article" date="2010" name="Stand. Genomic Sci.">
        <title>Complete genome sequence of Syntrophothermus lipocalidus type strain (TGB-C1).</title>
        <authorList>
            <person name="Djao O.D."/>
            <person name="Zhang X."/>
            <person name="Lucas S."/>
            <person name="Lapidus A."/>
            <person name="Del Rio T.G."/>
            <person name="Nolan M."/>
            <person name="Tice H."/>
            <person name="Cheng J.F."/>
            <person name="Han C."/>
            <person name="Tapia R."/>
            <person name="Goodwin L."/>
            <person name="Pitluck S."/>
            <person name="Liolios K."/>
            <person name="Ivanova N."/>
            <person name="Mavromatis K."/>
            <person name="Mikhailova N."/>
            <person name="Ovchinnikova G."/>
            <person name="Pati A."/>
            <person name="Brambilla E."/>
            <person name="Chen A."/>
            <person name="Palaniappan K."/>
            <person name="Land M."/>
            <person name="Hauser L."/>
            <person name="Chang Y.J."/>
            <person name="Jeffries C.D."/>
            <person name="Rohde M."/>
            <person name="Sikorski J."/>
            <person name="Spring S."/>
            <person name="Goker M."/>
            <person name="Detter J.C."/>
            <person name="Woyke T."/>
            <person name="Bristow J."/>
            <person name="Eisen J.A."/>
            <person name="Markowitz V."/>
            <person name="Hugenholtz P."/>
            <person name="Kyrpides N.C."/>
            <person name="Klenk H.P."/>
        </authorList>
    </citation>
    <scope>NUCLEOTIDE SEQUENCE [LARGE SCALE GENOMIC DNA]</scope>
    <source>
        <strain evidence="8">DSM 12680 / TGB-C1</strain>
    </source>
</reference>
<dbReference type="CDD" id="cd06579">
    <property type="entry name" value="TM_PBP1_transp_AraH_like"/>
    <property type="match status" value="1"/>
</dbReference>
<evidence type="ECO:0000256" key="5">
    <source>
        <dbReference type="ARBA" id="ARBA00023136"/>
    </source>
</evidence>
<dbReference type="GO" id="GO:0005886">
    <property type="term" value="C:plasma membrane"/>
    <property type="evidence" value="ECO:0007669"/>
    <property type="project" value="UniProtKB-SubCell"/>
</dbReference>
<keyword evidence="4 6" id="KW-1133">Transmembrane helix</keyword>
<evidence type="ECO:0000256" key="2">
    <source>
        <dbReference type="ARBA" id="ARBA00022475"/>
    </source>
</evidence>